<dbReference type="PANTHER" id="PTHR11567">
    <property type="entry name" value="ACID PHOSPHATASE-RELATED"/>
    <property type="match status" value="1"/>
</dbReference>
<dbReference type="OrthoDB" id="10257284at2759"/>
<dbReference type="Gene3D" id="3.40.50.1240">
    <property type="entry name" value="Phosphoglycerate mutase-like"/>
    <property type="match status" value="1"/>
</dbReference>
<dbReference type="VEuPathDB" id="TrichDB:TVAG_508080"/>
<sequence>MLFAFSSFVASTIDECVAPREYSILDVPGKNYTLKYVSVLTRHGARSPLDPFLERQQRGIWRCDSEDAQAAHMESNPVVKPRRVKTILDNRFAEYPPNCKLGDLIIDGMIQHKLLGQKLRELYYEKLHFIPEYLDPTVVFARCTAYDRTFRSAISFMSGLYEPADPNEVLEITTGSPSSDSLRPKKDFCKDFNTMANDYFGSKEFTDYYQETLNSVQPVINYLNVTDVSYSKLDKICDWVTTMFCNEQYMPDEITSDMITTCRRYQGTMLYGLYNKTRGVAFSYGMREVLKYLDSYINGESTQRFVLLSAHDSTVAAFLSFLGFKNDFIPPLASHIVMEVYNDEAESELYVRFVFNGQPLKIDLMGDQELFKLHDFRQKIGQYLLYCPEMP</sequence>
<dbReference type="KEGG" id="tva:4742455"/>
<dbReference type="eggNOG" id="KOG3720">
    <property type="taxonomic scope" value="Eukaryota"/>
</dbReference>
<dbReference type="PROSITE" id="PS00616">
    <property type="entry name" value="HIS_ACID_PHOSPHAT_1"/>
    <property type="match status" value="1"/>
</dbReference>
<dbReference type="VEuPathDB" id="TrichDB:TVAGG3_0911960"/>
<organism evidence="3 4">
    <name type="scientific">Trichomonas vaginalis (strain ATCC PRA-98 / G3)</name>
    <dbReference type="NCBI Taxonomy" id="412133"/>
    <lineage>
        <taxon>Eukaryota</taxon>
        <taxon>Metamonada</taxon>
        <taxon>Parabasalia</taxon>
        <taxon>Trichomonadida</taxon>
        <taxon>Trichomonadidae</taxon>
        <taxon>Trichomonas</taxon>
    </lineage>
</organism>
<evidence type="ECO:0000256" key="1">
    <source>
        <dbReference type="ARBA" id="ARBA00005375"/>
    </source>
</evidence>
<dbReference type="Pfam" id="PF00328">
    <property type="entry name" value="His_Phos_2"/>
    <property type="match status" value="1"/>
</dbReference>
<dbReference type="VEuPathDB" id="TrichDB:TVAGG3_0912270"/>
<dbReference type="InterPro" id="IPR029033">
    <property type="entry name" value="His_PPase_superfam"/>
</dbReference>
<dbReference type="FunCoup" id="A2GDF0">
    <property type="interactions" value="32"/>
</dbReference>
<dbReference type="OMA" id="DWEWNYY"/>
<dbReference type="PANTHER" id="PTHR11567:SF110">
    <property type="entry name" value="2-PHOSPHOXYLOSE PHOSPHATASE 1"/>
    <property type="match status" value="1"/>
</dbReference>
<dbReference type="InterPro" id="IPR050645">
    <property type="entry name" value="Histidine_acid_phosphatase"/>
</dbReference>
<dbReference type="CDD" id="cd07061">
    <property type="entry name" value="HP_HAP_like"/>
    <property type="match status" value="1"/>
</dbReference>
<protein>
    <submittedName>
        <fullName evidence="3">Histidine acid phosphatase family protein</fullName>
    </submittedName>
</protein>
<accession>A2GDF0</accession>
<reference evidence="3" key="2">
    <citation type="journal article" date="2007" name="Science">
        <title>Draft genome sequence of the sexually transmitted pathogen Trichomonas vaginalis.</title>
        <authorList>
            <person name="Carlton J.M."/>
            <person name="Hirt R.P."/>
            <person name="Silva J.C."/>
            <person name="Delcher A.L."/>
            <person name="Schatz M."/>
            <person name="Zhao Q."/>
            <person name="Wortman J.R."/>
            <person name="Bidwell S.L."/>
            <person name="Alsmark U.C.M."/>
            <person name="Besteiro S."/>
            <person name="Sicheritz-Ponten T."/>
            <person name="Noel C.J."/>
            <person name="Dacks J.B."/>
            <person name="Foster P.G."/>
            <person name="Simillion C."/>
            <person name="Van de Peer Y."/>
            <person name="Miranda-Saavedra D."/>
            <person name="Barton G.J."/>
            <person name="Westrop G.D."/>
            <person name="Mueller S."/>
            <person name="Dessi D."/>
            <person name="Fiori P.L."/>
            <person name="Ren Q."/>
            <person name="Paulsen I."/>
            <person name="Zhang H."/>
            <person name="Bastida-Corcuera F.D."/>
            <person name="Simoes-Barbosa A."/>
            <person name="Brown M.T."/>
            <person name="Hayes R.D."/>
            <person name="Mukherjee M."/>
            <person name="Okumura C.Y."/>
            <person name="Schneider R."/>
            <person name="Smith A.J."/>
            <person name="Vanacova S."/>
            <person name="Villalvazo M."/>
            <person name="Haas B.J."/>
            <person name="Pertea M."/>
            <person name="Feldblyum T.V."/>
            <person name="Utterback T.R."/>
            <person name="Shu C.L."/>
            <person name="Osoegawa K."/>
            <person name="de Jong P.J."/>
            <person name="Hrdy I."/>
            <person name="Horvathova L."/>
            <person name="Zubacova Z."/>
            <person name="Dolezal P."/>
            <person name="Malik S.B."/>
            <person name="Logsdon J.M. Jr."/>
            <person name="Henze K."/>
            <person name="Gupta A."/>
            <person name="Wang C.C."/>
            <person name="Dunne R.L."/>
            <person name="Upcroft J.A."/>
            <person name="Upcroft P."/>
            <person name="White O."/>
            <person name="Salzberg S.L."/>
            <person name="Tang P."/>
            <person name="Chiu C.-H."/>
            <person name="Lee Y.-S."/>
            <person name="Embley T.M."/>
            <person name="Coombs G.H."/>
            <person name="Mottram J.C."/>
            <person name="Tachezy J."/>
            <person name="Fraser-Liggett C.M."/>
            <person name="Johnson P.J."/>
        </authorList>
    </citation>
    <scope>NUCLEOTIDE SEQUENCE [LARGE SCALE GENOMIC DNA]</scope>
    <source>
        <strain evidence="3">G3</strain>
    </source>
</reference>
<dbReference type="GO" id="GO:0016791">
    <property type="term" value="F:phosphatase activity"/>
    <property type="evidence" value="ECO:0000318"/>
    <property type="project" value="GO_Central"/>
</dbReference>
<comment type="similarity">
    <text evidence="1">Belongs to the histidine acid phosphatase family.</text>
</comment>
<reference evidence="3" key="1">
    <citation type="submission" date="2006-10" db="EMBL/GenBank/DDBJ databases">
        <authorList>
            <person name="Amadeo P."/>
            <person name="Zhao Q."/>
            <person name="Wortman J."/>
            <person name="Fraser-Liggett C."/>
            <person name="Carlton J."/>
        </authorList>
    </citation>
    <scope>NUCLEOTIDE SEQUENCE</scope>
    <source>
        <strain evidence="3">G3</strain>
    </source>
</reference>
<gene>
    <name evidence="3" type="ORF">TVAG_508080</name>
</gene>
<dbReference type="InParanoid" id="A2GDF0"/>
<evidence type="ECO:0000256" key="2">
    <source>
        <dbReference type="ARBA" id="ARBA00022801"/>
    </source>
</evidence>
<dbReference type="RefSeq" id="XP_001297751.1">
    <property type="nucleotide sequence ID" value="XM_001297750.1"/>
</dbReference>
<evidence type="ECO:0000313" key="3">
    <source>
        <dbReference type="EMBL" id="EAX84821.1"/>
    </source>
</evidence>
<evidence type="ECO:0000313" key="4">
    <source>
        <dbReference type="Proteomes" id="UP000001542"/>
    </source>
</evidence>
<dbReference type="InterPro" id="IPR000560">
    <property type="entry name" value="His_Pase_clade-2"/>
</dbReference>
<dbReference type="VEuPathDB" id="TrichDB:TVAGG3_0515080"/>
<dbReference type="EMBL" id="DS115188">
    <property type="protein sequence ID" value="EAX84821.1"/>
    <property type="molecule type" value="Genomic_DNA"/>
</dbReference>
<dbReference type="SMR" id="A2GDF0"/>
<keyword evidence="4" id="KW-1185">Reference proteome</keyword>
<dbReference type="InterPro" id="IPR033379">
    <property type="entry name" value="Acid_Pase_AS"/>
</dbReference>
<dbReference type="STRING" id="5722.A2GDF0"/>
<dbReference type="AlphaFoldDB" id="A2GDF0"/>
<name>A2GDF0_TRIV3</name>
<dbReference type="SUPFAM" id="SSF53254">
    <property type="entry name" value="Phosphoglycerate mutase-like"/>
    <property type="match status" value="1"/>
</dbReference>
<keyword evidence="2" id="KW-0378">Hydrolase</keyword>
<dbReference type="Proteomes" id="UP000001542">
    <property type="component" value="Unassembled WGS sequence"/>
</dbReference>
<proteinExistence type="inferred from homology"/>